<feature type="domain" description="Ubiquitin-like" evidence="1">
    <location>
        <begin position="1"/>
        <end position="76"/>
    </location>
</feature>
<keyword evidence="3" id="KW-1185">Reference proteome</keyword>
<dbReference type="PANTHER" id="PTHR10666">
    <property type="entry name" value="UBIQUITIN"/>
    <property type="match status" value="1"/>
</dbReference>
<reference evidence="2 3" key="1">
    <citation type="journal article" date="2019" name="Nat. Ecol. Evol.">
        <title>Megaphylogeny resolves global patterns of mushroom evolution.</title>
        <authorList>
            <person name="Varga T."/>
            <person name="Krizsan K."/>
            <person name="Foldi C."/>
            <person name="Dima B."/>
            <person name="Sanchez-Garcia M."/>
            <person name="Sanchez-Ramirez S."/>
            <person name="Szollosi G.J."/>
            <person name="Szarkandi J.G."/>
            <person name="Papp V."/>
            <person name="Albert L."/>
            <person name="Andreopoulos W."/>
            <person name="Angelini C."/>
            <person name="Antonin V."/>
            <person name="Barry K.W."/>
            <person name="Bougher N.L."/>
            <person name="Buchanan P."/>
            <person name="Buyck B."/>
            <person name="Bense V."/>
            <person name="Catcheside P."/>
            <person name="Chovatia M."/>
            <person name="Cooper J."/>
            <person name="Damon W."/>
            <person name="Desjardin D."/>
            <person name="Finy P."/>
            <person name="Geml J."/>
            <person name="Haridas S."/>
            <person name="Hughes K."/>
            <person name="Justo A."/>
            <person name="Karasinski D."/>
            <person name="Kautmanova I."/>
            <person name="Kiss B."/>
            <person name="Kocsube S."/>
            <person name="Kotiranta H."/>
            <person name="LaButti K.M."/>
            <person name="Lechner B.E."/>
            <person name="Liimatainen K."/>
            <person name="Lipzen A."/>
            <person name="Lukacs Z."/>
            <person name="Mihaltcheva S."/>
            <person name="Morgado L.N."/>
            <person name="Niskanen T."/>
            <person name="Noordeloos M.E."/>
            <person name="Ohm R.A."/>
            <person name="Ortiz-Santana B."/>
            <person name="Ovrebo C."/>
            <person name="Racz N."/>
            <person name="Riley R."/>
            <person name="Savchenko A."/>
            <person name="Shiryaev A."/>
            <person name="Soop K."/>
            <person name="Spirin V."/>
            <person name="Szebenyi C."/>
            <person name="Tomsovsky M."/>
            <person name="Tulloss R.E."/>
            <person name="Uehling J."/>
            <person name="Grigoriev I.V."/>
            <person name="Vagvolgyi C."/>
            <person name="Papp T."/>
            <person name="Martin F.M."/>
            <person name="Miettinen O."/>
            <person name="Hibbett D.S."/>
            <person name="Nagy L.G."/>
        </authorList>
    </citation>
    <scope>NUCLEOTIDE SEQUENCE [LARGE SCALE GENOMIC DNA]</scope>
    <source>
        <strain evidence="2 3">CBS 962.96</strain>
    </source>
</reference>
<gene>
    <name evidence="2" type="ORF">K435DRAFT_683318</name>
</gene>
<organism evidence="2 3">
    <name type="scientific">Dendrothele bispora (strain CBS 962.96)</name>
    <dbReference type="NCBI Taxonomy" id="1314807"/>
    <lineage>
        <taxon>Eukaryota</taxon>
        <taxon>Fungi</taxon>
        <taxon>Dikarya</taxon>
        <taxon>Basidiomycota</taxon>
        <taxon>Agaricomycotina</taxon>
        <taxon>Agaricomycetes</taxon>
        <taxon>Agaricomycetidae</taxon>
        <taxon>Agaricales</taxon>
        <taxon>Agaricales incertae sedis</taxon>
        <taxon>Dendrothele</taxon>
    </lineage>
</organism>
<dbReference type="InterPro" id="IPR029071">
    <property type="entry name" value="Ubiquitin-like_domsf"/>
</dbReference>
<dbReference type="OrthoDB" id="3041414at2759"/>
<dbReference type="Gene3D" id="3.10.20.90">
    <property type="entry name" value="Phosphatidylinositol 3-kinase Catalytic Subunit, Chain A, domain 1"/>
    <property type="match status" value="1"/>
</dbReference>
<evidence type="ECO:0000259" key="1">
    <source>
        <dbReference type="PROSITE" id="PS50053"/>
    </source>
</evidence>
<dbReference type="PROSITE" id="PS50053">
    <property type="entry name" value="UBIQUITIN_2"/>
    <property type="match status" value="1"/>
</dbReference>
<dbReference type="InterPro" id="IPR050158">
    <property type="entry name" value="Ubiquitin_ubiquitin-like"/>
</dbReference>
<dbReference type="SMART" id="SM00213">
    <property type="entry name" value="UBQ"/>
    <property type="match status" value="1"/>
</dbReference>
<dbReference type="Pfam" id="PF00240">
    <property type="entry name" value="ubiquitin"/>
    <property type="match status" value="1"/>
</dbReference>
<dbReference type="SUPFAM" id="SSF54236">
    <property type="entry name" value="Ubiquitin-like"/>
    <property type="match status" value="1"/>
</dbReference>
<dbReference type="PRINTS" id="PR00348">
    <property type="entry name" value="UBIQUITIN"/>
</dbReference>
<proteinExistence type="predicted"/>
<dbReference type="InterPro" id="IPR000626">
    <property type="entry name" value="Ubiquitin-like_dom"/>
</dbReference>
<dbReference type="Proteomes" id="UP000297245">
    <property type="component" value="Unassembled WGS sequence"/>
</dbReference>
<dbReference type="EMBL" id="ML179490">
    <property type="protein sequence ID" value="THU86594.1"/>
    <property type="molecule type" value="Genomic_DNA"/>
</dbReference>
<name>A0A4S8LCK9_DENBC</name>
<sequence>MNIFIKTLQGQLVRFQVNGDTSLLSVIEEAQRRKDLPPGSHRLVYRGRQLDTARTVASYNIENKSILFVVPSLKGGGATHRGLAHAVVQCDWDGKMVSSMHFLDILPTIADSLITGLCFVSIQTTSKDYDCHLEKWSSSLAAQRLVGFGGVTQESRSTLAFFHPTSFRSWSEFSIILEA</sequence>
<dbReference type="InterPro" id="IPR019956">
    <property type="entry name" value="Ubiquitin_dom"/>
</dbReference>
<evidence type="ECO:0000313" key="3">
    <source>
        <dbReference type="Proteomes" id="UP000297245"/>
    </source>
</evidence>
<dbReference type="AlphaFoldDB" id="A0A4S8LCK9"/>
<accession>A0A4S8LCK9</accession>
<protein>
    <recommendedName>
        <fullName evidence="1">Ubiquitin-like domain-containing protein</fullName>
    </recommendedName>
</protein>
<evidence type="ECO:0000313" key="2">
    <source>
        <dbReference type="EMBL" id="THU86594.1"/>
    </source>
</evidence>